<proteinExistence type="predicted"/>
<evidence type="ECO:0008006" key="4">
    <source>
        <dbReference type="Google" id="ProtNLM"/>
    </source>
</evidence>
<dbReference type="PANTHER" id="PTHR12558">
    <property type="entry name" value="CELL DIVISION CYCLE 16,23,27"/>
    <property type="match status" value="1"/>
</dbReference>
<comment type="caution">
    <text evidence="2">The sequence shown here is derived from an EMBL/GenBank/DDBJ whole genome shotgun (WGS) entry which is preliminary data.</text>
</comment>
<dbReference type="Pfam" id="PF14559">
    <property type="entry name" value="TPR_19"/>
    <property type="match status" value="1"/>
</dbReference>
<dbReference type="Proteomes" id="UP000599688">
    <property type="component" value="Unassembled WGS sequence"/>
</dbReference>
<keyword evidence="1" id="KW-0802">TPR repeat</keyword>
<dbReference type="GO" id="GO:0051301">
    <property type="term" value="P:cell division"/>
    <property type="evidence" value="ECO:0007669"/>
    <property type="project" value="TreeGrafter"/>
</dbReference>
<evidence type="ECO:0000256" key="1">
    <source>
        <dbReference type="PROSITE-ProRule" id="PRU00339"/>
    </source>
</evidence>
<name>A0A917E533_9FLAO</name>
<dbReference type="InterPro" id="IPR019734">
    <property type="entry name" value="TPR_rpt"/>
</dbReference>
<accession>A0A917E533</accession>
<dbReference type="Pfam" id="PF13181">
    <property type="entry name" value="TPR_8"/>
    <property type="match status" value="1"/>
</dbReference>
<evidence type="ECO:0000313" key="2">
    <source>
        <dbReference type="EMBL" id="GGE03668.1"/>
    </source>
</evidence>
<protein>
    <recommendedName>
        <fullName evidence="4">Tetratricopeptide repeat-containing protein</fullName>
    </recommendedName>
</protein>
<feature type="repeat" description="TPR" evidence="1">
    <location>
        <begin position="483"/>
        <end position="516"/>
    </location>
</feature>
<dbReference type="SUPFAM" id="SSF48452">
    <property type="entry name" value="TPR-like"/>
    <property type="match status" value="3"/>
</dbReference>
<dbReference type="Gene3D" id="1.25.40.10">
    <property type="entry name" value="Tetratricopeptide repeat domain"/>
    <property type="match status" value="3"/>
</dbReference>
<dbReference type="AlphaFoldDB" id="A0A917E533"/>
<organism evidence="2 3">
    <name type="scientific">Psychroflexus salis</name>
    <dbReference type="NCBI Taxonomy" id="1526574"/>
    <lineage>
        <taxon>Bacteria</taxon>
        <taxon>Pseudomonadati</taxon>
        <taxon>Bacteroidota</taxon>
        <taxon>Flavobacteriia</taxon>
        <taxon>Flavobacteriales</taxon>
        <taxon>Flavobacteriaceae</taxon>
        <taxon>Psychroflexus</taxon>
    </lineage>
</organism>
<dbReference type="EMBL" id="BMGL01000001">
    <property type="protein sequence ID" value="GGE03668.1"/>
    <property type="molecule type" value="Genomic_DNA"/>
</dbReference>
<evidence type="ECO:0000313" key="3">
    <source>
        <dbReference type="Proteomes" id="UP000599688"/>
    </source>
</evidence>
<gene>
    <name evidence="2" type="ORF">GCM10010831_01570</name>
</gene>
<sequence length="573" mass="66509">MGENYLDQGEYEKAKSIFKNLYEKQPRSQKYLLAYTEALKELEELEKAEEVFLNYLNTTNNYPNIDIELGRIYELQEKNELAQKSYQKAIASIYDNPNYAYAVGRTFQDYNLLDQAIVVYEKANELQPRINYKVQLARIYGEQGKLEQMFQNYIYLILESPNYFNVVSRNFNEYITENAQNEANTVFRKLLLKELQKEPNVLYNQLLSWLFMQQGDFSKAFAQEKAIYKRSQSQNFQRLIELADEAGNASQNTETSQLILNYVIEEAKDRRNQLRAVQLLMKQKVAFAKPTENLNIKADFEKYLDTYGYTPNTAELQLVYAEFLAFRLQEKEEAKQLINQLSEQAINTFTQANAKMLLADIFVLEEQFNQALVYYSQVEKLVKNTNLAQEAKFKVAKTSYFKGDFEWAVTQLDVLKNATSQLIANDAMALARNIKDNSYQDSIQTALQKIAKADLLTFQEESENAIVLLNEILNEFKGEPIEDEALYRKANLLSKLGNFQAAADAYEQIIENFPFDILADDALFALSKLYENQLALPEKAKTQYEKIIFEHPDSIYFVDAQKAFRKLRGDAIN</sequence>
<dbReference type="Pfam" id="PF13174">
    <property type="entry name" value="TPR_6"/>
    <property type="match status" value="1"/>
</dbReference>
<dbReference type="InterPro" id="IPR011990">
    <property type="entry name" value="TPR-like_helical_dom_sf"/>
</dbReference>
<keyword evidence="3" id="KW-1185">Reference proteome</keyword>
<dbReference type="PANTHER" id="PTHR12558:SF13">
    <property type="entry name" value="CELL DIVISION CYCLE PROTEIN 27 HOMOLOG"/>
    <property type="match status" value="1"/>
</dbReference>
<reference evidence="2 3" key="1">
    <citation type="journal article" date="2014" name="Int. J. Syst. Evol. Microbiol.">
        <title>Complete genome sequence of Corynebacterium casei LMG S-19264T (=DSM 44701T), isolated from a smear-ripened cheese.</title>
        <authorList>
            <consortium name="US DOE Joint Genome Institute (JGI-PGF)"/>
            <person name="Walter F."/>
            <person name="Albersmeier A."/>
            <person name="Kalinowski J."/>
            <person name="Ruckert C."/>
        </authorList>
    </citation>
    <scope>NUCLEOTIDE SEQUENCE [LARGE SCALE GENOMIC DNA]</scope>
    <source>
        <strain evidence="2 3">CGMCC 1.12925</strain>
    </source>
</reference>
<dbReference type="PROSITE" id="PS50005">
    <property type="entry name" value="TPR"/>
    <property type="match status" value="1"/>
</dbReference>
<dbReference type="SMART" id="SM00028">
    <property type="entry name" value="TPR"/>
    <property type="match status" value="4"/>
</dbReference>